<protein>
    <recommendedName>
        <fullName evidence="3">Reverse transcriptase</fullName>
    </recommendedName>
</protein>
<dbReference type="EMBL" id="JARKIE010000180">
    <property type="protein sequence ID" value="KAJ7670466.1"/>
    <property type="molecule type" value="Genomic_DNA"/>
</dbReference>
<dbReference type="PANTHER" id="PTHR33481">
    <property type="entry name" value="REVERSE TRANSCRIPTASE"/>
    <property type="match status" value="1"/>
</dbReference>
<comment type="caution">
    <text evidence="1">The sequence shown here is derived from an EMBL/GenBank/DDBJ whole genome shotgun (WGS) entry which is preliminary data.</text>
</comment>
<sequence>VEEEEVRKVLHKLPPLKAPGGSWVPNLALQRTSSLLVPILTKVANACLKLGYHPKLWKIFITITLRKPGKPDYTIPKAYRPIALEETMAKVIESVFA</sequence>
<evidence type="ECO:0000313" key="2">
    <source>
        <dbReference type="Proteomes" id="UP001221757"/>
    </source>
</evidence>
<keyword evidence="2" id="KW-1185">Reference proteome</keyword>
<feature type="non-terminal residue" evidence="1">
    <location>
        <position position="97"/>
    </location>
</feature>
<proteinExistence type="predicted"/>
<organism evidence="1 2">
    <name type="scientific">Mycena rosella</name>
    <name type="common">Pink bonnet</name>
    <name type="synonym">Agaricus rosellus</name>
    <dbReference type="NCBI Taxonomy" id="1033263"/>
    <lineage>
        <taxon>Eukaryota</taxon>
        <taxon>Fungi</taxon>
        <taxon>Dikarya</taxon>
        <taxon>Basidiomycota</taxon>
        <taxon>Agaricomycotina</taxon>
        <taxon>Agaricomycetes</taxon>
        <taxon>Agaricomycetidae</taxon>
        <taxon>Agaricales</taxon>
        <taxon>Marasmiineae</taxon>
        <taxon>Mycenaceae</taxon>
        <taxon>Mycena</taxon>
    </lineage>
</organism>
<evidence type="ECO:0000313" key="1">
    <source>
        <dbReference type="EMBL" id="KAJ7670466.1"/>
    </source>
</evidence>
<accession>A0AAD7G691</accession>
<reference evidence="1" key="1">
    <citation type="submission" date="2023-03" db="EMBL/GenBank/DDBJ databases">
        <title>Massive genome expansion in bonnet fungi (Mycena s.s.) driven by repeated elements and novel gene families across ecological guilds.</title>
        <authorList>
            <consortium name="Lawrence Berkeley National Laboratory"/>
            <person name="Harder C.B."/>
            <person name="Miyauchi S."/>
            <person name="Viragh M."/>
            <person name="Kuo A."/>
            <person name="Thoen E."/>
            <person name="Andreopoulos B."/>
            <person name="Lu D."/>
            <person name="Skrede I."/>
            <person name="Drula E."/>
            <person name="Henrissat B."/>
            <person name="Morin E."/>
            <person name="Kohler A."/>
            <person name="Barry K."/>
            <person name="LaButti K."/>
            <person name="Morin E."/>
            <person name="Salamov A."/>
            <person name="Lipzen A."/>
            <person name="Mereny Z."/>
            <person name="Hegedus B."/>
            <person name="Baldrian P."/>
            <person name="Stursova M."/>
            <person name="Weitz H."/>
            <person name="Taylor A."/>
            <person name="Grigoriev I.V."/>
            <person name="Nagy L.G."/>
            <person name="Martin F."/>
            <person name="Kauserud H."/>
        </authorList>
    </citation>
    <scope>NUCLEOTIDE SEQUENCE</scope>
    <source>
        <strain evidence="1">CBHHK067</strain>
    </source>
</reference>
<dbReference type="PANTHER" id="PTHR33481:SF1">
    <property type="entry name" value="ENDONUCLEASE_EXONUCLEASE_PHOSPHATASE DOMAIN-CONTAINING PROTEIN-RELATED"/>
    <property type="match status" value="1"/>
</dbReference>
<dbReference type="AlphaFoldDB" id="A0AAD7G691"/>
<name>A0AAD7G691_MYCRO</name>
<dbReference type="Proteomes" id="UP001221757">
    <property type="component" value="Unassembled WGS sequence"/>
</dbReference>
<gene>
    <name evidence="1" type="ORF">B0H17DRAFT_848559</name>
</gene>
<feature type="non-terminal residue" evidence="1">
    <location>
        <position position="1"/>
    </location>
</feature>
<evidence type="ECO:0008006" key="3">
    <source>
        <dbReference type="Google" id="ProtNLM"/>
    </source>
</evidence>